<protein>
    <recommendedName>
        <fullName evidence="6">GtrA/DPMS transmembrane domain-containing protein</fullName>
    </recommendedName>
</protein>
<comment type="caution">
    <text evidence="7">The sequence shown here is derived from an EMBL/GenBank/DDBJ whole genome shotgun (WGS) entry which is preliminary data.</text>
</comment>
<evidence type="ECO:0000256" key="3">
    <source>
        <dbReference type="ARBA" id="ARBA00022989"/>
    </source>
</evidence>
<evidence type="ECO:0000259" key="6">
    <source>
        <dbReference type="Pfam" id="PF04138"/>
    </source>
</evidence>
<reference evidence="7" key="1">
    <citation type="submission" date="2013-07" db="EMBL/GenBank/DDBJ databases">
        <authorList>
            <person name="McIlroy S."/>
        </authorList>
    </citation>
    <scope>NUCLEOTIDE SEQUENCE [LARGE SCALE GENOMIC DNA]</scope>
    <source>
        <strain evidence="7">Run_A_D11</strain>
    </source>
</reference>
<keyword evidence="8" id="KW-1185">Reference proteome</keyword>
<feature type="domain" description="GtrA/DPMS transmembrane" evidence="6">
    <location>
        <begin position="8"/>
        <end position="121"/>
    </location>
</feature>
<evidence type="ECO:0000256" key="4">
    <source>
        <dbReference type="ARBA" id="ARBA00023136"/>
    </source>
</evidence>
<proteinExistence type="predicted"/>
<dbReference type="AlphaFoldDB" id="W6MBZ0"/>
<dbReference type="GO" id="GO:0016020">
    <property type="term" value="C:membrane"/>
    <property type="evidence" value="ECO:0007669"/>
    <property type="project" value="UniProtKB-SubCell"/>
</dbReference>
<dbReference type="GO" id="GO:0000271">
    <property type="term" value="P:polysaccharide biosynthetic process"/>
    <property type="evidence" value="ECO:0007669"/>
    <property type="project" value="InterPro"/>
</dbReference>
<accession>W6MBZ0</accession>
<feature type="transmembrane region" description="Helical" evidence="5">
    <location>
        <begin position="98"/>
        <end position="120"/>
    </location>
</feature>
<comment type="subcellular location">
    <subcellularLocation>
        <location evidence="1">Membrane</location>
        <topology evidence="1">Multi-pass membrane protein</topology>
    </subcellularLocation>
</comment>
<keyword evidence="2 5" id="KW-0812">Transmembrane</keyword>
<dbReference type="Pfam" id="PF04138">
    <property type="entry name" value="GtrA_DPMS_TM"/>
    <property type="match status" value="1"/>
</dbReference>
<dbReference type="EMBL" id="CBTJ020000076">
    <property type="protein sequence ID" value="CDI03785.1"/>
    <property type="molecule type" value="Genomic_DNA"/>
</dbReference>
<dbReference type="InterPro" id="IPR007267">
    <property type="entry name" value="GtrA_DPMS_TM"/>
</dbReference>
<reference evidence="7" key="2">
    <citation type="submission" date="2014-03" db="EMBL/GenBank/DDBJ databases">
        <title>Candidatus Competibacter-lineage genomes retrieved from metagenomes reveal functional metabolic diversity.</title>
        <authorList>
            <person name="McIlroy S.J."/>
            <person name="Albertsen M."/>
            <person name="Andresen E.K."/>
            <person name="Saunders A.M."/>
            <person name="Kristiansen R."/>
            <person name="Stokholm-Bjerregaard M."/>
            <person name="Nielsen K.L."/>
            <person name="Nielsen P.H."/>
        </authorList>
    </citation>
    <scope>NUCLEOTIDE SEQUENCE</scope>
    <source>
        <strain evidence="7">Run_A_D11</strain>
    </source>
</reference>
<dbReference type="RefSeq" id="WP_082161304.1">
    <property type="nucleotide sequence ID" value="NZ_CBTJ020000076.1"/>
</dbReference>
<evidence type="ECO:0000256" key="5">
    <source>
        <dbReference type="SAM" id="Phobius"/>
    </source>
</evidence>
<feature type="transmembrane region" description="Helical" evidence="5">
    <location>
        <begin position="35"/>
        <end position="51"/>
    </location>
</feature>
<sequence>MLKRKIWFILVGGSAALLYLVLATLLFEFLNLPEWLASAIAWTLCIIPAYYGQKTLTFNSQSDHRTAFPRYLISQIIAIILSAILSFILSHLTTTHHIVIFITVVLLVTSTSYLFQYFWVFNHDKT</sequence>
<gene>
    <name evidence="7" type="ORF">BN873_660019</name>
</gene>
<keyword evidence="3 5" id="KW-1133">Transmembrane helix</keyword>
<evidence type="ECO:0000313" key="8">
    <source>
        <dbReference type="Proteomes" id="UP000035760"/>
    </source>
</evidence>
<keyword evidence="4 5" id="KW-0472">Membrane</keyword>
<dbReference type="Proteomes" id="UP000035760">
    <property type="component" value="Unassembled WGS sequence"/>
</dbReference>
<dbReference type="STRING" id="1400863.BN873_660019"/>
<evidence type="ECO:0000256" key="2">
    <source>
        <dbReference type="ARBA" id="ARBA00022692"/>
    </source>
</evidence>
<name>W6MBZ0_9GAMM</name>
<feature type="transmembrane region" description="Helical" evidence="5">
    <location>
        <begin position="72"/>
        <end position="92"/>
    </location>
</feature>
<evidence type="ECO:0000313" key="7">
    <source>
        <dbReference type="EMBL" id="CDI03785.1"/>
    </source>
</evidence>
<evidence type="ECO:0000256" key="1">
    <source>
        <dbReference type="ARBA" id="ARBA00004141"/>
    </source>
</evidence>
<feature type="transmembrane region" description="Helical" evidence="5">
    <location>
        <begin position="7"/>
        <end position="29"/>
    </location>
</feature>
<organism evidence="7 8">
    <name type="scientific">Candidatus Competibacter denitrificans Run_A_D11</name>
    <dbReference type="NCBI Taxonomy" id="1400863"/>
    <lineage>
        <taxon>Bacteria</taxon>
        <taxon>Pseudomonadati</taxon>
        <taxon>Pseudomonadota</taxon>
        <taxon>Gammaproteobacteria</taxon>
        <taxon>Candidatus Competibacteraceae</taxon>
        <taxon>Candidatus Competibacter</taxon>
    </lineage>
</organism>